<dbReference type="AlphaFoldDB" id="A0A6A0A5G3"/>
<accession>A0A6A0A5G3</accession>
<evidence type="ECO:0000313" key="1">
    <source>
        <dbReference type="EMBL" id="GFH27718.1"/>
    </source>
</evidence>
<organism evidence="1 2">
    <name type="scientific">Haematococcus lacustris</name>
    <name type="common">Green alga</name>
    <name type="synonym">Haematococcus pluvialis</name>
    <dbReference type="NCBI Taxonomy" id="44745"/>
    <lineage>
        <taxon>Eukaryota</taxon>
        <taxon>Viridiplantae</taxon>
        <taxon>Chlorophyta</taxon>
        <taxon>core chlorophytes</taxon>
        <taxon>Chlorophyceae</taxon>
        <taxon>CS clade</taxon>
        <taxon>Chlamydomonadales</taxon>
        <taxon>Haematococcaceae</taxon>
        <taxon>Haematococcus</taxon>
    </lineage>
</organism>
<sequence>MHAATVNAAALQPGGCCMHRFFWKCFDSRQWSLFACSYRGQDALLSSYQVRLLLPCLPTPTQVTLPACTTPTQATPAATSIAAGLAALALCARIDVQEFGAWGLAGEPKSPAYPAAHSQLPRLAAFDVRPPALATRRYRHAVRMLSSAACLRPQRLHLSRRGASVIVLDPLSHPRAVQRGRHRHGALPPCPTLGHMDMVHEHLINTGGGALPLPQRAPSNGVPNVAAPDKAHCSVRLFDCESDILRHDRKNPTSARRHPTTALRSHKYCHVSPQAMNRMRRSSSDPCPLCGSRFNQQCL</sequence>
<keyword evidence="2" id="KW-1185">Reference proteome</keyword>
<protein>
    <submittedName>
        <fullName evidence="1">Uncharacterized protein</fullName>
    </submittedName>
</protein>
<name>A0A6A0A5G3_HAELA</name>
<dbReference type="EMBL" id="BLLF01003590">
    <property type="protein sequence ID" value="GFH27718.1"/>
    <property type="molecule type" value="Genomic_DNA"/>
</dbReference>
<evidence type="ECO:0000313" key="2">
    <source>
        <dbReference type="Proteomes" id="UP000485058"/>
    </source>
</evidence>
<gene>
    <name evidence="1" type="ORF">HaLaN_26088</name>
</gene>
<proteinExistence type="predicted"/>
<comment type="caution">
    <text evidence="1">The sequence shown here is derived from an EMBL/GenBank/DDBJ whole genome shotgun (WGS) entry which is preliminary data.</text>
</comment>
<dbReference type="Proteomes" id="UP000485058">
    <property type="component" value="Unassembled WGS sequence"/>
</dbReference>
<reference evidence="1 2" key="1">
    <citation type="submission" date="2020-02" db="EMBL/GenBank/DDBJ databases">
        <title>Draft genome sequence of Haematococcus lacustris strain NIES-144.</title>
        <authorList>
            <person name="Morimoto D."/>
            <person name="Nakagawa S."/>
            <person name="Yoshida T."/>
            <person name="Sawayama S."/>
        </authorList>
    </citation>
    <scope>NUCLEOTIDE SEQUENCE [LARGE SCALE GENOMIC DNA]</scope>
    <source>
        <strain evidence="1 2">NIES-144</strain>
    </source>
</reference>